<organism evidence="2 3">
    <name type="scientific">Candidatus Microbacterium stercoravium</name>
    <dbReference type="NCBI Taxonomy" id="2838697"/>
    <lineage>
        <taxon>Bacteria</taxon>
        <taxon>Bacillati</taxon>
        <taxon>Actinomycetota</taxon>
        <taxon>Actinomycetes</taxon>
        <taxon>Micrococcales</taxon>
        <taxon>Microbacteriaceae</taxon>
        <taxon>Microbacterium</taxon>
    </lineage>
</organism>
<gene>
    <name evidence="2" type="ORF">H9800_03350</name>
</gene>
<dbReference type="Pfam" id="PF00583">
    <property type="entry name" value="Acetyltransf_1"/>
    <property type="match status" value="1"/>
</dbReference>
<dbReference type="CDD" id="cd04301">
    <property type="entry name" value="NAT_SF"/>
    <property type="match status" value="1"/>
</dbReference>
<dbReference type="InterPro" id="IPR000182">
    <property type="entry name" value="GNAT_dom"/>
</dbReference>
<feature type="domain" description="N-acetyltransferase" evidence="1">
    <location>
        <begin position="176"/>
        <end position="326"/>
    </location>
</feature>
<comment type="caution">
    <text evidence="2">The sequence shown here is derived from an EMBL/GenBank/DDBJ whole genome shotgun (WGS) entry which is preliminary data.</text>
</comment>
<evidence type="ECO:0000313" key="3">
    <source>
        <dbReference type="Proteomes" id="UP000824220"/>
    </source>
</evidence>
<name>A0A9D2H3C7_9MICO</name>
<dbReference type="AlphaFoldDB" id="A0A9D2H3C7"/>
<reference evidence="2" key="1">
    <citation type="journal article" date="2021" name="PeerJ">
        <title>Extensive microbial diversity within the chicken gut microbiome revealed by metagenomics and culture.</title>
        <authorList>
            <person name="Gilroy R."/>
            <person name="Ravi A."/>
            <person name="Getino M."/>
            <person name="Pursley I."/>
            <person name="Horton D.L."/>
            <person name="Alikhan N.F."/>
            <person name="Baker D."/>
            <person name="Gharbi K."/>
            <person name="Hall N."/>
            <person name="Watson M."/>
            <person name="Adriaenssens E.M."/>
            <person name="Foster-Nyarko E."/>
            <person name="Jarju S."/>
            <person name="Secka A."/>
            <person name="Antonio M."/>
            <person name="Oren A."/>
            <person name="Chaudhuri R.R."/>
            <person name="La Ragione R."/>
            <person name="Hildebrand F."/>
            <person name="Pallen M.J."/>
        </authorList>
    </citation>
    <scope>NUCLEOTIDE SEQUENCE</scope>
    <source>
        <strain evidence="2">ChiHjej8B7-3636</strain>
    </source>
</reference>
<evidence type="ECO:0000259" key="1">
    <source>
        <dbReference type="PROSITE" id="PS51186"/>
    </source>
</evidence>
<dbReference type="GO" id="GO:0016747">
    <property type="term" value="F:acyltransferase activity, transferring groups other than amino-acyl groups"/>
    <property type="evidence" value="ECO:0007669"/>
    <property type="project" value="InterPro"/>
</dbReference>
<sequence length="326" mass="35505">MTVPRTDVAEAAERWTSAEVKEWSPRWRETLAAWLETSLALVGDEEWGAQFRDMVRIGVDDPLAWANREIPLSNGHWAIAGIRFRGRDVEKPFVDIIATSLPPDPGGVAALGEVLPNFRAFSPLCLRVNLPDAPQPFDVRAGSELGGGEATSDQLIVARPVTDMLELPESPRYGAVTLAPCGAEDAAQRVATIYRELALSRPKLDQWATPADADSLEDTAREGLLFEIRVDDHPAGIIAASREHAYGLRGFCMQEIAIDAAHRGRGIGVAAMQHLCRLLPAHADDVLWGHIHPDNVASRRNAEASGRLVIAAHTWITPAGYRGMPT</sequence>
<proteinExistence type="predicted"/>
<dbReference type="EMBL" id="DXAM01000047">
    <property type="protein sequence ID" value="HJA03877.1"/>
    <property type="molecule type" value="Genomic_DNA"/>
</dbReference>
<dbReference type="SUPFAM" id="SSF55729">
    <property type="entry name" value="Acyl-CoA N-acyltransferases (Nat)"/>
    <property type="match status" value="1"/>
</dbReference>
<evidence type="ECO:0000313" key="2">
    <source>
        <dbReference type="EMBL" id="HJA03877.1"/>
    </source>
</evidence>
<reference evidence="2" key="2">
    <citation type="submission" date="2021-04" db="EMBL/GenBank/DDBJ databases">
        <authorList>
            <person name="Gilroy R."/>
        </authorList>
    </citation>
    <scope>NUCLEOTIDE SEQUENCE</scope>
    <source>
        <strain evidence="2">ChiHjej8B7-3636</strain>
    </source>
</reference>
<dbReference type="PROSITE" id="PS51186">
    <property type="entry name" value="GNAT"/>
    <property type="match status" value="1"/>
</dbReference>
<protein>
    <submittedName>
        <fullName evidence="2">GNAT family N-acetyltransferase</fullName>
    </submittedName>
</protein>
<dbReference type="Gene3D" id="3.40.630.30">
    <property type="match status" value="1"/>
</dbReference>
<dbReference type="InterPro" id="IPR016181">
    <property type="entry name" value="Acyl_CoA_acyltransferase"/>
</dbReference>
<dbReference type="Proteomes" id="UP000824220">
    <property type="component" value="Unassembled WGS sequence"/>
</dbReference>
<accession>A0A9D2H3C7</accession>